<feature type="domain" description="Cobalamin-independent methionine synthase MetE C-terminal/archaeal" evidence="1">
    <location>
        <begin position="146"/>
        <end position="331"/>
    </location>
</feature>
<proteinExistence type="predicted"/>
<dbReference type="GO" id="GO:0003871">
    <property type="term" value="F:5-methyltetrahydropteroyltriglutamate-homocysteine S-methyltransferase activity"/>
    <property type="evidence" value="ECO:0007669"/>
    <property type="project" value="InterPro"/>
</dbReference>
<dbReference type="GO" id="GO:0009086">
    <property type="term" value="P:methionine biosynthetic process"/>
    <property type="evidence" value="ECO:0007669"/>
    <property type="project" value="InterPro"/>
</dbReference>
<evidence type="ECO:0000313" key="3">
    <source>
        <dbReference type="Proteomes" id="UP000656804"/>
    </source>
</evidence>
<organism evidence="2 3">
    <name type="scientific">Nocardioides acrostichi</name>
    <dbReference type="NCBI Taxonomy" id="2784339"/>
    <lineage>
        <taxon>Bacteria</taxon>
        <taxon>Bacillati</taxon>
        <taxon>Actinomycetota</taxon>
        <taxon>Actinomycetes</taxon>
        <taxon>Propionibacteriales</taxon>
        <taxon>Nocardioidaceae</taxon>
        <taxon>Nocardioides</taxon>
    </lineage>
</organism>
<evidence type="ECO:0000259" key="1">
    <source>
        <dbReference type="Pfam" id="PF01717"/>
    </source>
</evidence>
<dbReference type="Gene3D" id="3.20.20.210">
    <property type="match status" value="1"/>
</dbReference>
<keyword evidence="3" id="KW-1185">Reference proteome</keyword>
<dbReference type="EMBL" id="JADIVZ010000001">
    <property type="protein sequence ID" value="MBF4160342.1"/>
    <property type="molecule type" value="Genomic_DNA"/>
</dbReference>
<accession>A0A930Y5X6</accession>
<dbReference type="InterPro" id="IPR002629">
    <property type="entry name" value="Met_Synth_C/arc"/>
</dbReference>
<comment type="caution">
    <text evidence="2">The sequence shown here is derived from an EMBL/GenBank/DDBJ whole genome shotgun (WGS) entry which is preliminary data.</text>
</comment>
<protein>
    <submittedName>
        <fullName evidence="2">Methionine synthase</fullName>
    </submittedName>
</protein>
<gene>
    <name evidence="2" type="ORF">ISG29_01480</name>
</gene>
<dbReference type="Pfam" id="PF01717">
    <property type="entry name" value="Meth_synt_2"/>
    <property type="match status" value="1"/>
</dbReference>
<sequence>MPGGGGSQADDARAFREAVRVVLGELGPSDRAGQGLPFLPELPGRGATASMTGRSLAVLEGLDVDLQPAGWRLTGTSGTPGLDHRRTRSLLAQDLDTLEELADGYEGAFKIQVAGPWTLAATVEKPRGEKVLSDHGARRELAESLAEGLADHVADVRRRLPNLDRLVVQVDEPALAAVLGGAVPNASGFHRLRSVDRSEASALLGQVLDVVSGAGAEPWVHACAAGTPWALVRGAGARGLVVDLGVLGAADHDVLAEAFEAEETVVLGVVPGTDPGVLPTEAGVVARVERWLDMLGLDPASGHLGLAPACGLAGASAHDAREALTLLRASASRLS</sequence>
<dbReference type="AlphaFoldDB" id="A0A930Y5X6"/>
<dbReference type="SUPFAM" id="SSF51726">
    <property type="entry name" value="UROD/MetE-like"/>
    <property type="match status" value="1"/>
</dbReference>
<dbReference type="Proteomes" id="UP000656804">
    <property type="component" value="Unassembled WGS sequence"/>
</dbReference>
<reference evidence="2" key="1">
    <citation type="submission" date="2020-11" db="EMBL/GenBank/DDBJ databases">
        <title>Nocardioides sp. CBS4Y-1, whole genome shotgun sequence.</title>
        <authorList>
            <person name="Tuo L."/>
        </authorList>
    </citation>
    <scope>NUCLEOTIDE SEQUENCE</scope>
    <source>
        <strain evidence="2">CBS4Y-1</strain>
    </source>
</reference>
<name>A0A930Y5X6_9ACTN</name>
<evidence type="ECO:0000313" key="2">
    <source>
        <dbReference type="EMBL" id="MBF4160342.1"/>
    </source>
</evidence>
<dbReference type="InterPro" id="IPR038071">
    <property type="entry name" value="UROD/MetE-like_sf"/>
</dbReference>
<dbReference type="GO" id="GO:0008270">
    <property type="term" value="F:zinc ion binding"/>
    <property type="evidence" value="ECO:0007669"/>
    <property type="project" value="InterPro"/>
</dbReference>